<dbReference type="InterPro" id="IPR021896">
    <property type="entry name" value="THAP9-like_HTH"/>
</dbReference>
<evidence type="ECO:0000313" key="8">
    <source>
        <dbReference type="Proteomes" id="UP000821853"/>
    </source>
</evidence>
<evidence type="ECO:0000256" key="5">
    <source>
        <dbReference type="PROSITE-ProRule" id="PRU00309"/>
    </source>
</evidence>
<dbReference type="OMA" id="NEYCEAT"/>
<keyword evidence="3" id="KW-0862">Zinc</keyword>
<evidence type="ECO:0000259" key="6">
    <source>
        <dbReference type="PROSITE" id="PS50950"/>
    </source>
</evidence>
<keyword evidence="4 5" id="KW-0238">DNA-binding</keyword>
<gene>
    <name evidence="7" type="ORF">HPB48_015447</name>
</gene>
<dbReference type="Pfam" id="PF05485">
    <property type="entry name" value="THAP"/>
    <property type="match status" value="1"/>
</dbReference>
<dbReference type="InterPro" id="IPR048365">
    <property type="entry name" value="TNP-like_RNaseH_N"/>
</dbReference>
<dbReference type="AlphaFoldDB" id="A0A9J6G190"/>
<dbReference type="EMBL" id="JABSTR010000005">
    <property type="protein sequence ID" value="KAH9372190.1"/>
    <property type="molecule type" value="Genomic_DNA"/>
</dbReference>
<dbReference type="SMART" id="SM00980">
    <property type="entry name" value="THAP"/>
    <property type="match status" value="1"/>
</dbReference>
<keyword evidence="1" id="KW-0479">Metal-binding</keyword>
<name>A0A9J6G190_HAELO</name>
<keyword evidence="2 5" id="KW-0863">Zinc-finger</keyword>
<keyword evidence="8" id="KW-1185">Reference proteome</keyword>
<dbReference type="VEuPathDB" id="VectorBase:HLOH_060089"/>
<protein>
    <recommendedName>
        <fullName evidence="6">THAP-type domain-containing protein</fullName>
    </recommendedName>
</protein>
<evidence type="ECO:0000256" key="3">
    <source>
        <dbReference type="ARBA" id="ARBA00022833"/>
    </source>
</evidence>
<dbReference type="OrthoDB" id="6515202at2759"/>
<proteinExistence type="predicted"/>
<organism evidence="7 8">
    <name type="scientific">Haemaphysalis longicornis</name>
    <name type="common">Bush tick</name>
    <dbReference type="NCBI Taxonomy" id="44386"/>
    <lineage>
        <taxon>Eukaryota</taxon>
        <taxon>Metazoa</taxon>
        <taxon>Ecdysozoa</taxon>
        <taxon>Arthropoda</taxon>
        <taxon>Chelicerata</taxon>
        <taxon>Arachnida</taxon>
        <taxon>Acari</taxon>
        <taxon>Parasitiformes</taxon>
        <taxon>Ixodida</taxon>
        <taxon>Ixodoidea</taxon>
        <taxon>Ixodidae</taxon>
        <taxon>Haemaphysalinae</taxon>
        <taxon>Haemaphysalis</taxon>
    </lineage>
</organism>
<dbReference type="Pfam" id="PF12017">
    <property type="entry name" value="Tnp_P_element"/>
    <property type="match status" value="1"/>
</dbReference>
<dbReference type="Pfam" id="PF21787">
    <property type="entry name" value="TNP-like_RNaseH_N"/>
    <property type="match status" value="1"/>
</dbReference>
<dbReference type="InterPro" id="IPR006612">
    <property type="entry name" value="THAP_Znf"/>
</dbReference>
<evidence type="ECO:0000256" key="4">
    <source>
        <dbReference type="ARBA" id="ARBA00023125"/>
    </source>
</evidence>
<dbReference type="InterPro" id="IPR048366">
    <property type="entry name" value="TNP-like_GBD"/>
</dbReference>
<evidence type="ECO:0000256" key="1">
    <source>
        <dbReference type="ARBA" id="ARBA00022723"/>
    </source>
</evidence>
<feature type="domain" description="THAP-type" evidence="6">
    <location>
        <begin position="8"/>
        <end position="92"/>
    </location>
</feature>
<reference evidence="7 8" key="1">
    <citation type="journal article" date="2020" name="Cell">
        <title>Large-Scale Comparative Analyses of Tick Genomes Elucidate Their Genetic Diversity and Vector Capacities.</title>
        <authorList>
            <consortium name="Tick Genome and Microbiome Consortium (TIGMIC)"/>
            <person name="Jia N."/>
            <person name="Wang J."/>
            <person name="Shi W."/>
            <person name="Du L."/>
            <person name="Sun Y."/>
            <person name="Zhan W."/>
            <person name="Jiang J.F."/>
            <person name="Wang Q."/>
            <person name="Zhang B."/>
            <person name="Ji P."/>
            <person name="Bell-Sakyi L."/>
            <person name="Cui X.M."/>
            <person name="Yuan T.T."/>
            <person name="Jiang B.G."/>
            <person name="Yang W.F."/>
            <person name="Lam T.T."/>
            <person name="Chang Q.C."/>
            <person name="Ding S.J."/>
            <person name="Wang X.J."/>
            <person name="Zhu J.G."/>
            <person name="Ruan X.D."/>
            <person name="Zhao L."/>
            <person name="Wei J.T."/>
            <person name="Ye R.Z."/>
            <person name="Que T.C."/>
            <person name="Du C.H."/>
            <person name="Zhou Y.H."/>
            <person name="Cheng J.X."/>
            <person name="Dai P.F."/>
            <person name="Guo W.B."/>
            <person name="Han X.H."/>
            <person name="Huang E.J."/>
            <person name="Li L.F."/>
            <person name="Wei W."/>
            <person name="Gao Y.C."/>
            <person name="Liu J.Z."/>
            <person name="Shao H.Z."/>
            <person name="Wang X."/>
            <person name="Wang C.C."/>
            <person name="Yang T.C."/>
            <person name="Huo Q.B."/>
            <person name="Li W."/>
            <person name="Chen H.Y."/>
            <person name="Chen S.E."/>
            <person name="Zhou L.G."/>
            <person name="Ni X.B."/>
            <person name="Tian J.H."/>
            <person name="Sheng Y."/>
            <person name="Liu T."/>
            <person name="Pan Y.S."/>
            <person name="Xia L.Y."/>
            <person name="Li J."/>
            <person name="Zhao F."/>
            <person name="Cao W.C."/>
        </authorList>
    </citation>
    <scope>NUCLEOTIDE SEQUENCE [LARGE SCALE GENOMIC DNA]</scope>
    <source>
        <strain evidence="7">HaeL-2018</strain>
    </source>
</reference>
<evidence type="ECO:0000313" key="7">
    <source>
        <dbReference type="EMBL" id="KAH9372190.1"/>
    </source>
</evidence>
<dbReference type="Proteomes" id="UP000821853">
    <property type="component" value="Chromosome 3"/>
</dbReference>
<sequence length="569" mass="65020">MSAPQKKVRHVTCAAKWCPNTGANYTRKFFCFPKDLRYDAWVDYANRPDLKALPKERVLKSTYSLCSDHFKESDFANPQKTKLIWSAVPSAGVSDSRLRCLASEGATPVRRGRKRKIFTPRTGQIVTELRGKKEKFRKALSRSKKQKSPRDLGQRAALQTLKPLVSAEFFHLLCSQVRMQGRKTKGRRWSKDIKEFALSLFFSGPKAYRRISEALCLPHPRSLRRWLAEVPMTPGIIPGVFDALKDAVKNWPIKDRVCVIMFDEMSLRPNLQYDTKNDVVIGYSDDGTERTAGVANTAFVALLSGLSTTWVQPLAFAVAKTKLRAEAIKRLLLALIEKLRELQLFVKAVVCDQGSSNIQLFEMLNVTPENPFFEACGEKVYFLFDTPHLIKCTRNNLRYPHKLFIGNEVVDWKYITALYESNDKLISRLAPKLTDDHVYKRPFNSMKVKFATQVFSQTVSTALSVMIAVGALDGAAEPTATFIERMDNLFDCLNSKHPKMTDPRKYNFAISANSKHLEFLREALEWIASWRFDIPRRQPHTIRGWRVTIQSVLMLWEENSPKILISIVS</sequence>
<dbReference type="GO" id="GO:0003677">
    <property type="term" value="F:DNA binding"/>
    <property type="evidence" value="ECO:0007669"/>
    <property type="project" value="UniProtKB-UniRule"/>
</dbReference>
<dbReference type="GO" id="GO:0008270">
    <property type="term" value="F:zinc ion binding"/>
    <property type="evidence" value="ECO:0007669"/>
    <property type="project" value="UniProtKB-KW"/>
</dbReference>
<evidence type="ECO:0000256" key="2">
    <source>
        <dbReference type="ARBA" id="ARBA00022771"/>
    </source>
</evidence>
<comment type="caution">
    <text evidence="7">The sequence shown here is derived from an EMBL/GenBank/DDBJ whole genome shotgun (WGS) entry which is preliminary data.</text>
</comment>
<dbReference type="Pfam" id="PF21788">
    <property type="entry name" value="TNP-like_GBD"/>
    <property type="match status" value="1"/>
</dbReference>
<dbReference type="SUPFAM" id="SSF57716">
    <property type="entry name" value="Glucocorticoid receptor-like (DNA-binding domain)"/>
    <property type="match status" value="1"/>
</dbReference>
<dbReference type="PROSITE" id="PS50950">
    <property type="entry name" value="ZF_THAP"/>
    <property type="match status" value="1"/>
</dbReference>
<accession>A0A9J6G190</accession>